<dbReference type="UniPathway" id="UPA00988"/>
<evidence type="ECO:0000313" key="5">
    <source>
        <dbReference type="EMBL" id="TPX08974.1"/>
    </source>
</evidence>
<dbReference type="STRING" id="1093900.A0A507AR44"/>
<dbReference type="OrthoDB" id="25129at2759"/>
<dbReference type="Gene3D" id="3.40.50.620">
    <property type="entry name" value="HUPs"/>
    <property type="match status" value="1"/>
</dbReference>
<dbReference type="InterPro" id="IPR019407">
    <property type="entry name" value="CTU2"/>
</dbReference>
<dbReference type="Pfam" id="PF01636">
    <property type="entry name" value="APH"/>
    <property type="match status" value="1"/>
</dbReference>
<comment type="function">
    <text evidence="3">Plays a central role in 2-thiolation of mcm(5)S(2)U at tRNA wobble positions of tRNA(Lys), tRNA(Glu) and tRNA(Gln). May act by forming a heterodimer with NCS6 that ligates sulfur from thiocarboxylated URM1 onto the uridine of tRNAs at wobble position. Prior mcm(5) tRNA modification by the elongator complex is required for 2-thiolation. May also be involved in protein urmylation.</text>
</comment>
<evidence type="ECO:0000256" key="1">
    <source>
        <dbReference type="ARBA" id="ARBA00022490"/>
    </source>
</evidence>
<comment type="pathway">
    <text evidence="3">tRNA modification; 5-methoxycarbonylmethyl-2-thiouridine-tRNA biosynthesis.</text>
</comment>
<dbReference type="GO" id="GO:0032447">
    <property type="term" value="P:protein urmylation"/>
    <property type="evidence" value="ECO:0007669"/>
    <property type="project" value="UniProtKB-UniRule"/>
</dbReference>
<keyword evidence="6" id="KW-1185">Reference proteome</keyword>
<dbReference type="HAMAP" id="MF_03054">
    <property type="entry name" value="CTU2"/>
    <property type="match status" value="1"/>
</dbReference>
<protein>
    <recommendedName>
        <fullName evidence="3">Cytoplasmic tRNA 2-thiolation protein 2</fullName>
    </recommendedName>
</protein>
<evidence type="ECO:0000256" key="3">
    <source>
        <dbReference type="HAMAP-Rule" id="MF_03054"/>
    </source>
</evidence>
<organism evidence="5 6">
    <name type="scientific">Thyridium curvatum</name>
    <dbReference type="NCBI Taxonomy" id="1093900"/>
    <lineage>
        <taxon>Eukaryota</taxon>
        <taxon>Fungi</taxon>
        <taxon>Dikarya</taxon>
        <taxon>Ascomycota</taxon>
        <taxon>Pezizomycotina</taxon>
        <taxon>Sordariomycetes</taxon>
        <taxon>Sordariomycetidae</taxon>
        <taxon>Thyridiales</taxon>
        <taxon>Thyridiaceae</taxon>
        <taxon>Thyridium</taxon>
    </lineage>
</organism>
<reference evidence="5 6" key="1">
    <citation type="submission" date="2019-06" db="EMBL/GenBank/DDBJ databases">
        <title>Draft genome sequence of the filamentous fungus Phialemoniopsis curvata isolated from diesel fuel.</title>
        <authorList>
            <person name="Varaljay V.A."/>
            <person name="Lyon W.J."/>
            <person name="Crouch A.L."/>
            <person name="Drake C.E."/>
            <person name="Hollomon J.M."/>
            <person name="Nadeau L.J."/>
            <person name="Nunn H.S."/>
            <person name="Stevenson B.S."/>
            <person name="Bojanowski C.L."/>
            <person name="Crookes-Goodson W.J."/>
        </authorList>
    </citation>
    <scope>NUCLEOTIDE SEQUENCE [LARGE SCALE GENOMIC DNA]</scope>
    <source>
        <strain evidence="5 6">D216</strain>
    </source>
</reference>
<sequence>MALPANIDEIASKVQGELEHTPYACSSLQALSGGTGNFIYRATLKTPLPDGTLEALVKHGEGYVALNQNFQLPTTRCVSVAIDPEPIALLSVAEIFGGQRFEEICLEATARLPPTGNPRCTVKTPKVFYFDPATNTQVQEFAPNSANLKDYAISHLAAPTPSSLQPCCLGLGMGLGSWLRGFHEWARRPEQKGLRDEIKKNGHMKAMKIMINYSWLLQRVDEFPSVLADAKDVFTKVKEMGEKEAQDEDNLQVIHGDFWTGNVLLPDTPLKETDITPLTIIDWELAQLGVRALDLGQMIAELYELYLYKDIAAGVWFIKGFVDGYGGMDDGLAFRVLVQVGVHLISFGTVPGWGTPEQVEKYIVTKTVKRLEVLDKESRTHGGGRPAKKRYLVGLSLGASSAALLRIADQILASQAARGREPSFEVHALHVDTADLDAGSPGPSPAAAALLDQWKARLPRFTFESVPLSSAAALDTVDWAALPLAAAAPPPPSSHDLRRVLESLPSPTSRADVQRLLVRHALLDRAARGAYDALLLGSSTTALAELTLAETAKGRGFSLPWQTNDGPQPVRRYEHRQNHPLLPRDDEAAAAAAVEKDDADESLVTVYYPVRELFRKELVTYGALVSPPIGDLVLPEAGGGGSVVSHRDISIEDVMRRYFEDVEENYPSVVANVVRTTAKLGRRGEGAAGLCSLCGTPLDEQGDERWRGEIGDEDEDEQRAAVAGKLCYGCKRTFRG</sequence>
<dbReference type="PANTHER" id="PTHR20882">
    <property type="entry name" value="CYTOPLASMIC TRNA 2-THIOLATION PROTEIN 2"/>
    <property type="match status" value="1"/>
</dbReference>
<keyword evidence="2 3" id="KW-0819">tRNA processing</keyword>
<dbReference type="InterPro" id="IPR002575">
    <property type="entry name" value="Aminoglycoside_PTrfase"/>
</dbReference>
<dbReference type="PANTHER" id="PTHR20882:SF14">
    <property type="entry name" value="CYTOPLASMIC TRNA 2-THIOLATION PROTEIN 2"/>
    <property type="match status" value="1"/>
</dbReference>
<accession>A0A507AR44</accession>
<comment type="subcellular location">
    <subcellularLocation>
        <location evidence="3">Cytoplasm</location>
    </subcellularLocation>
</comment>
<dbReference type="SUPFAM" id="SSF56112">
    <property type="entry name" value="Protein kinase-like (PK-like)"/>
    <property type="match status" value="1"/>
</dbReference>
<dbReference type="Proteomes" id="UP000319257">
    <property type="component" value="Unassembled WGS sequence"/>
</dbReference>
<feature type="domain" description="Aminoglycoside phosphotransferase" evidence="4">
    <location>
        <begin position="224"/>
        <end position="300"/>
    </location>
</feature>
<name>A0A507AR44_9PEZI</name>
<evidence type="ECO:0000256" key="2">
    <source>
        <dbReference type="ARBA" id="ARBA00022694"/>
    </source>
</evidence>
<dbReference type="InterPro" id="IPR011009">
    <property type="entry name" value="Kinase-like_dom_sf"/>
</dbReference>
<proteinExistence type="inferred from homology"/>
<evidence type="ECO:0000259" key="4">
    <source>
        <dbReference type="Pfam" id="PF01636"/>
    </source>
</evidence>
<dbReference type="InParanoid" id="A0A507AR44"/>
<dbReference type="GO" id="GO:0016779">
    <property type="term" value="F:nucleotidyltransferase activity"/>
    <property type="evidence" value="ECO:0007669"/>
    <property type="project" value="UniProtKB-UniRule"/>
</dbReference>
<dbReference type="GO" id="GO:0016783">
    <property type="term" value="F:sulfurtransferase activity"/>
    <property type="evidence" value="ECO:0007669"/>
    <property type="project" value="TreeGrafter"/>
</dbReference>
<dbReference type="Pfam" id="PF10288">
    <property type="entry name" value="CTU2"/>
    <property type="match status" value="1"/>
</dbReference>
<comment type="caution">
    <text evidence="5">The sequence shown here is derived from an EMBL/GenBank/DDBJ whole genome shotgun (WGS) entry which is preliminary data.</text>
</comment>
<dbReference type="AlphaFoldDB" id="A0A507AR44"/>
<dbReference type="Gene3D" id="3.90.1200.10">
    <property type="match status" value="1"/>
</dbReference>
<dbReference type="EMBL" id="SKBQ01000070">
    <property type="protein sequence ID" value="TPX08974.1"/>
    <property type="molecule type" value="Genomic_DNA"/>
</dbReference>
<evidence type="ECO:0000313" key="6">
    <source>
        <dbReference type="Proteomes" id="UP000319257"/>
    </source>
</evidence>
<dbReference type="GO" id="GO:0005829">
    <property type="term" value="C:cytosol"/>
    <property type="evidence" value="ECO:0007669"/>
    <property type="project" value="TreeGrafter"/>
</dbReference>
<keyword evidence="1 3" id="KW-0963">Cytoplasm</keyword>
<dbReference type="GO" id="GO:0002143">
    <property type="term" value="P:tRNA wobble position uridine thiolation"/>
    <property type="evidence" value="ECO:0007669"/>
    <property type="project" value="TreeGrafter"/>
</dbReference>
<dbReference type="GO" id="GO:0000049">
    <property type="term" value="F:tRNA binding"/>
    <property type="evidence" value="ECO:0007669"/>
    <property type="project" value="InterPro"/>
</dbReference>
<dbReference type="InterPro" id="IPR014729">
    <property type="entry name" value="Rossmann-like_a/b/a_fold"/>
</dbReference>
<comment type="similarity">
    <text evidence="3">Belongs to the CTU2/NCS2 family.</text>
</comment>
<gene>
    <name evidence="3" type="primary">NCS2</name>
    <name evidence="3" type="synonym">CTU2</name>
    <name evidence="5" type="ORF">E0L32_009553</name>
</gene>